<feature type="compositionally biased region" description="Basic residues" evidence="1">
    <location>
        <begin position="23"/>
        <end position="34"/>
    </location>
</feature>
<dbReference type="OrthoDB" id="5150187at2"/>
<name>A0A161I0U0_9MICO</name>
<dbReference type="EMBL" id="CP014209">
    <property type="protein sequence ID" value="ANC32663.1"/>
    <property type="molecule type" value="Genomic_DNA"/>
</dbReference>
<dbReference type="STRING" id="1300344.I598_3149"/>
<evidence type="ECO:0000313" key="2">
    <source>
        <dbReference type="EMBL" id="ANC32663.1"/>
    </source>
</evidence>
<dbReference type="Proteomes" id="UP000076794">
    <property type="component" value="Chromosome"/>
</dbReference>
<dbReference type="PATRIC" id="fig|1300344.3.peg.3170"/>
<dbReference type="RefSeq" id="WP_068203974.1">
    <property type="nucleotide sequence ID" value="NZ_CP014209.1"/>
</dbReference>
<proteinExistence type="predicted"/>
<dbReference type="AlphaFoldDB" id="A0A161I0U0"/>
<evidence type="ECO:0000256" key="1">
    <source>
        <dbReference type="SAM" id="MobiDB-lite"/>
    </source>
</evidence>
<evidence type="ECO:0000313" key="3">
    <source>
        <dbReference type="Proteomes" id="UP000076794"/>
    </source>
</evidence>
<accession>A0A161I0U0</accession>
<sequence length="68" mass="7618">MSEQQDREPVQTPAGTEPENTAARRRRGSRRVVRRGTEAQTVWGVTPDEAGGHGSNDDRLQQDVPPHW</sequence>
<keyword evidence="3" id="KW-1185">Reference proteome</keyword>
<organism evidence="2 3">
    <name type="scientific">Isoptericola dokdonensis DS-3</name>
    <dbReference type="NCBI Taxonomy" id="1300344"/>
    <lineage>
        <taxon>Bacteria</taxon>
        <taxon>Bacillati</taxon>
        <taxon>Actinomycetota</taxon>
        <taxon>Actinomycetes</taxon>
        <taxon>Micrococcales</taxon>
        <taxon>Promicromonosporaceae</taxon>
        <taxon>Isoptericola</taxon>
    </lineage>
</organism>
<protein>
    <submittedName>
        <fullName evidence="2">Uncharacterized protein</fullName>
    </submittedName>
</protein>
<reference evidence="2 3" key="1">
    <citation type="submission" date="2016-01" db="EMBL/GenBank/DDBJ databases">
        <title>Complete genome sequence of a soil Actinobacterium, Isoptericola dokdonensis DS-3.</title>
        <authorList>
            <person name="Kwon S.-K."/>
            <person name="Kim J.F."/>
        </authorList>
    </citation>
    <scope>NUCLEOTIDE SEQUENCE [LARGE SCALE GENOMIC DNA]</scope>
    <source>
        <strain evidence="2 3">DS-3</strain>
    </source>
</reference>
<feature type="region of interest" description="Disordered" evidence="1">
    <location>
        <begin position="1"/>
        <end position="68"/>
    </location>
</feature>
<gene>
    <name evidence="2" type="ORF">I598_3149</name>
</gene>
<dbReference type="KEGG" id="ido:I598_3149"/>